<protein>
    <submittedName>
        <fullName evidence="1">Uncharacterized protein</fullName>
    </submittedName>
</protein>
<dbReference type="Proteomes" id="UP000600877">
    <property type="component" value="Unassembled WGS sequence"/>
</dbReference>
<accession>A0ABQ2YUV3</accession>
<name>A0ABQ2YUV3_9NEIS</name>
<proteinExistence type="predicted"/>
<gene>
    <name evidence="1" type="ORF">GCM10011290_21470</name>
</gene>
<dbReference type="RefSeq" id="WP_189374152.1">
    <property type="nucleotide sequence ID" value="NZ_BMYW01000006.1"/>
</dbReference>
<evidence type="ECO:0000313" key="2">
    <source>
        <dbReference type="Proteomes" id="UP000600877"/>
    </source>
</evidence>
<organism evidence="1 2">
    <name type="scientific">Vogesella alkaliphila</name>
    <dbReference type="NCBI Taxonomy" id="1193621"/>
    <lineage>
        <taxon>Bacteria</taxon>
        <taxon>Pseudomonadati</taxon>
        <taxon>Pseudomonadota</taxon>
        <taxon>Betaproteobacteria</taxon>
        <taxon>Neisseriales</taxon>
        <taxon>Chromobacteriaceae</taxon>
        <taxon>Vogesella</taxon>
    </lineage>
</organism>
<sequence>MNHYCIWFVSPDDAATRRAEVTLDGTIHSHRVLEEIEARIARDCGLSTILITHWQRFEEPPATLPLGRAAA</sequence>
<reference evidence="2" key="1">
    <citation type="journal article" date="2019" name="Int. J. Syst. Evol. Microbiol.">
        <title>The Global Catalogue of Microorganisms (GCM) 10K type strain sequencing project: providing services to taxonomists for standard genome sequencing and annotation.</title>
        <authorList>
            <consortium name="The Broad Institute Genomics Platform"/>
            <consortium name="The Broad Institute Genome Sequencing Center for Infectious Disease"/>
            <person name="Wu L."/>
            <person name="Ma J."/>
        </authorList>
    </citation>
    <scope>NUCLEOTIDE SEQUENCE [LARGE SCALE GENOMIC DNA]</scope>
    <source>
        <strain evidence="2">KCTC 32041</strain>
    </source>
</reference>
<keyword evidence="2" id="KW-1185">Reference proteome</keyword>
<dbReference type="EMBL" id="BMYW01000006">
    <property type="protein sequence ID" value="GGX93301.1"/>
    <property type="molecule type" value="Genomic_DNA"/>
</dbReference>
<evidence type="ECO:0000313" key="1">
    <source>
        <dbReference type="EMBL" id="GGX93301.1"/>
    </source>
</evidence>
<comment type="caution">
    <text evidence="1">The sequence shown here is derived from an EMBL/GenBank/DDBJ whole genome shotgun (WGS) entry which is preliminary data.</text>
</comment>